<dbReference type="Proteomes" id="UP001064782">
    <property type="component" value="Unassembled WGS sequence"/>
</dbReference>
<sequence length="203" mass="22344">MANDAASAGIMTLTADAEDSALDDYVAEEDTNDVEPPAFSGRPFRRRRHPVAFGVVAVVALSLLVGWLGWQNWQARHAQQARARYLQTARQAALNLTTIDWQHVDADVRRIMDNSTGEFQDEFAQRSAPFIEVVKQAKSSSVGTVTEAAMESQTAEAAKVIVAASVKTSDANGTEPVPRAWRMRISIQRIGDQFKISRVEFVP</sequence>
<proteinExistence type="predicted"/>
<evidence type="ECO:0000256" key="2">
    <source>
        <dbReference type="ARBA" id="ARBA00023136"/>
    </source>
</evidence>
<comment type="subcellular location">
    <subcellularLocation>
        <location evidence="1">Membrane</location>
    </subcellularLocation>
</comment>
<keyword evidence="2 3" id="KW-0472">Membrane</keyword>
<protein>
    <submittedName>
        <fullName evidence="5">Mce associated membrane protein</fullName>
    </submittedName>
</protein>
<organism evidence="5 6">
    <name type="scientific">Mycobacterium kiyosense</name>
    <dbReference type="NCBI Taxonomy" id="2871094"/>
    <lineage>
        <taxon>Bacteria</taxon>
        <taxon>Bacillati</taxon>
        <taxon>Actinomycetota</taxon>
        <taxon>Actinomycetes</taxon>
        <taxon>Mycobacteriales</taxon>
        <taxon>Mycobacteriaceae</taxon>
        <taxon>Mycobacterium</taxon>
    </lineage>
</organism>
<evidence type="ECO:0000313" key="4">
    <source>
        <dbReference type="EMBL" id="GLB82362.1"/>
    </source>
</evidence>
<dbReference type="Proteomes" id="UP001165663">
    <property type="component" value="Unassembled WGS sequence"/>
</dbReference>
<keyword evidence="6" id="KW-1185">Reference proteome</keyword>
<evidence type="ECO:0000313" key="6">
    <source>
        <dbReference type="Proteomes" id="UP001064782"/>
    </source>
</evidence>
<dbReference type="EMBL" id="BRZI01000016">
    <property type="protein sequence ID" value="GLD30700.1"/>
    <property type="molecule type" value="Genomic_DNA"/>
</dbReference>
<dbReference type="PANTHER" id="PTHR37042">
    <property type="entry name" value="OUTER MEMBRANE PROTEIN RV1973"/>
    <property type="match status" value="1"/>
</dbReference>
<evidence type="ECO:0000256" key="3">
    <source>
        <dbReference type="SAM" id="Phobius"/>
    </source>
</evidence>
<gene>
    <name evidence="5" type="ORF">Mkiyose1413_25830</name>
    <name evidence="4" type="ORF">SRL2020028_16180</name>
</gene>
<dbReference type="GO" id="GO:0016020">
    <property type="term" value="C:membrane"/>
    <property type="evidence" value="ECO:0007669"/>
    <property type="project" value="UniProtKB-SubCell"/>
</dbReference>
<reference evidence="5" key="1">
    <citation type="submission" date="2022-08" db="EMBL/GenBank/DDBJ databases">
        <title>Mycobacterium kiyosense sp. nov., scotochromogenic slow-glowing species isolated from respiratory specimens.</title>
        <authorList>
            <person name="Fukano H."/>
            <person name="Kazumi Y."/>
            <person name="Sakagami N."/>
            <person name="Ato M."/>
            <person name="Mitarai S."/>
            <person name="Hoshino Y."/>
        </authorList>
    </citation>
    <scope>NUCLEOTIDE SEQUENCE</scope>
    <source>
        <strain evidence="5">1413</strain>
        <strain evidence="4">SRL2020-028</strain>
    </source>
</reference>
<name>A0A9P3Q7G7_9MYCO</name>
<dbReference type="AlphaFoldDB" id="A0A9P3Q7G7"/>
<evidence type="ECO:0000256" key="1">
    <source>
        <dbReference type="ARBA" id="ARBA00004370"/>
    </source>
</evidence>
<accession>A0A9P3Q7G7</accession>
<dbReference type="EMBL" id="BRXE01000011">
    <property type="protein sequence ID" value="GLB82362.1"/>
    <property type="molecule type" value="Genomic_DNA"/>
</dbReference>
<feature type="transmembrane region" description="Helical" evidence="3">
    <location>
        <begin position="51"/>
        <end position="70"/>
    </location>
</feature>
<comment type="caution">
    <text evidence="5">The sequence shown here is derived from an EMBL/GenBank/DDBJ whole genome shotgun (WGS) entry which is preliminary data.</text>
</comment>
<keyword evidence="3" id="KW-1133">Transmembrane helix</keyword>
<dbReference type="PANTHER" id="PTHR37042:SF4">
    <property type="entry name" value="OUTER MEMBRANE PROTEIN RV1973"/>
    <property type="match status" value="1"/>
</dbReference>
<keyword evidence="3" id="KW-0812">Transmembrane</keyword>
<evidence type="ECO:0000313" key="5">
    <source>
        <dbReference type="EMBL" id="GLD30700.1"/>
    </source>
</evidence>